<feature type="domain" description="Cytokinin glycosidase" evidence="5">
    <location>
        <begin position="29"/>
        <end position="139"/>
    </location>
</feature>
<reference evidence="7" key="1">
    <citation type="submission" date="2016-06" db="EMBL/GenBank/DDBJ databases">
        <title>Parallel loss of symbiosis genes in relatives of nitrogen-fixing non-legume Parasponia.</title>
        <authorList>
            <person name="Van Velzen R."/>
            <person name="Holmer R."/>
            <person name="Bu F."/>
            <person name="Rutten L."/>
            <person name="Van Zeijl A."/>
            <person name="Liu W."/>
            <person name="Santuari L."/>
            <person name="Cao Q."/>
            <person name="Sharma T."/>
            <person name="Shen D."/>
            <person name="Roswanjaya Y."/>
            <person name="Wardhani T."/>
            <person name="Kalhor M.S."/>
            <person name="Jansen J."/>
            <person name="Van den Hoogen J."/>
            <person name="Gungor B."/>
            <person name="Hartog M."/>
            <person name="Hontelez J."/>
            <person name="Verver J."/>
            <person name="Yang W.-C."/>
            <person name="Schijlen E."/>
            <person name="Repin R."/>
            <person name="Schilthuizen M."/>
            <person name="Schranz E."/>
            <person name="Heidstra R."/>
            <person name="Miyata K."/>
            <person name="Fedorova E."/>
            <person name="Kohlen W."/>
            <person name="Bisseling T."/>
            <person name="Smit S."/>
            <person name="Geurts R."/>
        </authorList>
    </citation>
    <scope>NUCLEOTIDE SEQUENCE [LARGE SCALE GENOMIC DNA]</scope>
    <source>
        <strain evidence="7">cv. WU1-14</strain>
    </source>
</reference>
<dbReference type="GO" id="GO:0005975">
    <property type="term" value="P:carbohydrate metabolic process"/>
    <property type="evidence" value="ECO:0007669"/>
    <property type="project" value="InterPro"/>
</dbReference>
<keyword evidence="3 6" id="KW-0378">Hydrolase</keyword>
<comment type="function">
    <text evidence="1">Hydrolyzes cytokinin glucosides thus liberating free cytokinins.</text>
</comment>
<gene>
    <name evidence="6" type="ORF">PanWU01x14_296180</name>
</gene>
<evidence type="ECO:0000256" key="3">
    <source>
        <dbReference type="ARBA" id="ARBA00022801"/>
    </source>
</evidence>
<name>A0A2P5AVN0_PARAD</name>
<dbReference type="OrthoDB" id="10448038at2759"/>
<dbReference type="InterPro" id="IPR006065">
    <property type="entry name" value="Glyco_hydro_41"/>
</dbReference>
<proteinExistence type="predicted"/>
<comment type="caution">
    <text evidence="6">The sequence shown here is derived from an EMBL/GenBank/DDBJ whole genome shotgun (WGS) entry which is preliminary data.</text>
</comment>
<dbReference type="AlphaFoldDB" id="A0A2P5AVN0"/>
<keyword evidence="7" id="KW-1185">Reference proteome</keyword>
<keyword evidence="4" id="KW-0326">Glycosidase</keyword>
<dbReference type="Proteomes" id="UP000237105">
    <property type="component" value="Unassembled WGS sequence"/>
</dbReference>
<sequence>MIAEELCALFQTLNLQETKEYKKLKDELDSALEDYLLSLPATENEMDISEECVDCSSGLLFLYIECTVMASCLACKYLVSIKRNDNVRLTSLPPYQSDVTFSEVSKELESLRDGSVINYGDPFCNSYFATFVPSDRFKNTDKITCRL</sequence>
<dbReference type="PRINTS" id="PR00746">
    <property type="entry name" value="GLHYDRLASE41"/>
</dbReference>
<keyword evidence="2" id="KW-0203">Cytokinin biosynthesis</keyword>
<protein>
    <submittedName>
        <fullName evidence="6">Glycoside hydrolase</fullName>
    </submittedName>
</protein>
<organism evidence="6 7">
    <name type="scientific">Parasponia andersonii</name>
    <name type="common">Sponia andersonii</name>
    <dbReference type="NCBI Taxonomy" id="3476"/>
    <lineage>
        <taxon>Eukaryota</taxon>
        <taxon>Viridiplantae</taxon>
        <taxon>Streptophyta</taxon>
        <taxon>Embryophyta</taxon>
        <taxon>Tracheophyta</taxon>
        <taxon>Spermatophyta</taxon>
        <taxon>Magnoliopsida</taxon>
        <taxon>eudicotyledons</taxon>
        <taxon>Gunneridae</taxon>
        <taxon>Pentapetalae</taxon>
        <taxon>rosids</taxon>
        <taxon>fabids</taxon>
        <taxon>Rosales</taxon>
        <taxon>Cannabaceae</taxon>
        <taxon>Parasponia</taxon>
    </lineage>
</organism>
<evidence type="ECO:0000256" key="1">
    <source>
        <dbReference type="ARBA" id="ARBA00002377"/>
    </source>
</evidence>
<evidence type="ECO:0000259" key="5">
    <source>
        <dbReference type="Pfam" id="PF02027"/>
    </source>
</evidence>
<dbReference type="GO" id="GO:0008422">
    <property type="term" value="F:beta-glucosidase activity"/>
    <property type="evidence" value="ECO:0007669"/>
    <property type="project" value="InterPro"/>
</dbReference>
<evidence type="ECO:0000313" key="6">
    <source>
        <dbReference type="EMBL" id="PON40596.1"/>
    </source>
</evidence>
<evidence type="ECO:0000256" key="4">
    <source>
        <dbReference type="ARBA" id="ARBA00023295"/>
    </source>
</evidence>
<dbReference type="InterPro" id="IPR006064">
    <property type="entry name" value="Glycosidase"/>
</dbReference>
<accession>A0A2P5AVN0</accession>
<evidence type="ECO:0000256" key="2">
    <source>
        <dbReference type="ARBA" id="ARBA00022712"/>
    </source>
</evidence>
<evidence type="ECO:0000313" key="7">
    <source>
        <dbReference type="Proteomes" id="UP000237105"/>
    </source>
</evidence>
<dbReference type="EMBL" id="JXTB01000435">
    <property type="protein sequence ID" value="PON40596.1"/>
    <property type="molecule type" value="Genomic_DNA"/>
</dbReference>
<dbReference type="Pfam" id="PF02027">
    <property type="entry name" value="RolB_RolC"/>
    <property type="match status" value="1"/>
</dbReference>
<dbReference type="GO" id="GO:0009691">
    <property type="term" value="P:cytokinin biosynthetic process"/>
    <property type="evidence" value="ECO:0007669"/>
    <property type="project" value="UniProtKB-KW"/>
</dbReference>